<sequence length="211" mass="23781">MPLLLDHYHIGTDILFVGMNPSFSQGAVRRIWANAEHGIVEGVNPFEWDAELDDDMLMRRVQDILQFEKTARAEYAPYFRPLQEFAGEAGARSHGHIDMFVVRHTTQADVHAAYGKRFAELIPIATAQFQLFQHTLKAMAPKTVVIVNAGASHLAREGLGLKTEDRGRTYFWEQLPGTPFFLSSMLSGQRALDVFSRDRLTADVRQALAHT</sequence>
<evidence type="ECO:0000313" key="2">
    <source>
        <dbReference type="Proteomes" id="UP000265619"/>
    </source>
</evidence>
<evidence type="ECO:0008006" key="3">
    <source>
        <dbReference type="Google" id="ProtNLM"/>
    </source>
</evidence>
<dbReference type="EMBL" id="QXMN01000005">
    <property type="protein sequence ID" value="RIX83199.1"/>
    <property type="molecule type" value="Genomic_DNA"/>
</dbReference>
<reference evidence="1 2" key="1">
    <citation type="submission" date="2018-09" db="EMBL/GenBank/DDBJ databases">
        <title>Acidovorax cavernicola nov. sp. isolated from Gruta de las Maravillas (Aracena, Spain).</title>
        <authorList>
            <person name="Jurado V."/>
            <person name="Gutierrez-Patricio S."/>
            <person name="Gonzalez-Pimentel J.L."/>
            <person name="Miller A.Z."/>
            <person name="Laiz L."/>
            <person name="Saiz-Jimenez C."/>
        </authorList>
    </citation>
    <scope>NUCLEOTIDE SEQUENCE [LARGE SCALE GENOMIC DNA]</scope>
    <source>
        <strain evidence="1 2">1011MAR4D40.2</strain>
    </source>
</reference>
<dbReference type="Proteomes" id="UP000265619">
    <property type="component" value="Unassembled WGS sequence"/>
</dbReference>
<keyword evidence="2" id="KW-1185">Reference proteome</keyword>
<organism evidence="1 2">
    <name type="scientific">Acidovorax cavernicola</name>
    <dbReference type="NCBI Taxonomy" id="1675792"/>
    <lineage>
        <taxon>Bacteria</taxon>
        <taxon>Pseudomonadati</taxon>
        <taxon>Pseudomonadota</taxon>
        <taxon>Betaproteobacteria</taxon>
        <taxon>Burkholderiales</taxon>
        <taxon>Comamonadaceae</taxon>
        <taxon>Acidovorax</taxon>
    </lineage>
</organism>
<evidence type="ECO:0000313" key="1">
    <source>
        <dbReference type="EMBL" id="RIX83199.1"/>
    </source>
</evidence>
<accession>A0A9X8D7D3</accession>
<protein>
    <recommendedName>
        <fullName evidence="3">Uracil-DNA glycosylase-like domain-containing protein</fullName>
    </recommendedName>
</protein>
<comment type="caution">
    <text evidence="1">The sequence shown here is derived from an EMBL/GenBank/DDBJ whole genome shotgun (WGS) entry which is preliminary data.</text>
</comment>
<proteinExistence type="predicted"/>
<name>A0A9X8D7D3_9BURK</name>
<gene>
    <name evidence="1" type="ORF">D3H34_07115</name>
</gene>
<dbReference type="AlphaFoldDB" id="A0A9X8D7D3"/>